<dbReference type="AlphaFoldDB" id="C6LHW5"/>
<dbReference type="Pfam" id="PF05592">
    <property type="entry name" value="Bac_rhamnosid"/>
    <property type="match status" value="1"/>
</dbReference>
<dbReference type="InterPro" id="IPR016007">
    <property type="entry name" value="Alpha_rhamnosid"/>
</dbReference>
<dbReference type="EC" id="3.2.1.40" evidence="2"/>
<organism evidence="8 9">
    <name type="scientific">Marvinbryantia formatexigens DSM 14469</name>
    <dbReference type="NCBI Taxonomy" id="478749"/>
    <lineage>
        <taxon>Bacteria</taxon>
        <taxon>Bacillati</taxon>
        <taxon>Bacillota</taxon>
        <taxon>Clostridia</taxon>
        <taxon>Lachnospirales</taxon>
        <taxon>Lachnospiraceae</taxon>
        <taxon>Marvinbryantia</taxon>
    </lineage>
</organism>
<comment type="catalytic activity">
    <reaction evidence="1">
        <text>Hydrolysis of terminal non-reducing alpha-L-rhamnose residues in alpha-L-rhamnosides.</text>
        <dbReference type="EC" id="3.2.1.40"/>
    </reaction>
</comment>
<dbReference type="eggNOG" id="COG3408">
    <property type="taxonomic scope" value="Bacteria"/>
</dbReference>
<evidence type="ECO:0000313" key="8">
    <source>
        <dbReference type="EMBL" id="EET59855.1"/>
    </source>
</evidence>
<dbReference type="PANTHER" id="PTHR33307">
    <property type="entry name" value="ALPHA-RHAMNOSIDASE (EUROFUNG)"/>
    <property type="match status" value="1"/>
</dbReference>
<evidence type="ECO:0000259" key="6">
    <source>
        <dbReference type="Pfam" id="PF17389"/>
    </source>
</evidence>
<dbReference type="InterPro" id="IPR012341">
    <property type="entry name" value="6hp_glycosidase-like_sf"/>
</dbReference>
<gene>
    <name evidence="8" type="ORF">BRYFOR_08229</name>
</gene>
<feature type="domain" description="Bacterial alpha-L-rhamnosidase N-terminal" evidence="5">
    <location>
        <begin position="137"/>
        <end position="269"/>
    </location>
</feature>
<evidence type="ECO:0000259" key="4">
    <source>
        <dbReference type="Pfam" id="PF05592"/>
    </source>
</evidence>
<evidence type="ECO:0000259" key="5">
    <source>
        <dbReference type="Pfam" id="PF08531"/>
    </source>
</evidence>
<dbReference type="InterPro" id="IPR035398">
    <property type="entry name" value="Bac_rhamnosid_C"/>
</dbReference>
<dbReference type="InterPro" id="IPR013783">
    <property type="entry name" value="Ig-like_fold"/>
</dbReference>
<evidence type="ECO:0000313" key="9">
    <source>
        <dbReference type="Proteomes" id="UP000005561"/>
    </source>
</evidence>
<sequence length="907" mass="102190">MRAIRLQTEYLTRPLGLGITKPRFYWNCEGGSVQTAYQIIARKNGETVWDSGKVASASMTHICYGGKPLQSRDRIDWQVRLWDENDHPGEWSGSWFEVGLLKKADWSAKWMTGDYRPGKNVRYPVDCFRKTFPVKGTVARARLYITACGLYEARLNGRRVGRYCLAPGCTDYRKRLQYQTYDVADFLAAYNTLEIQLADGWYRGSVGCYGMTNVFGRESKIFCQMEITYADGSRNTIISDDSWSWSNDGPCRFADLKDGEIYDARRKPSYRGRARLTKAPEDMILAAADNVCPTEQEHFPAKLIITPAGKKVLDFGQNLAGFLSFTVHGEKGQQIKLRLGEMLDEKGEFTQKNIQSVKPVREVGKLGEVFLAVGMGGKLPGEKQMTPKQEILFTCSGGIDHYKTAFAVSGFRYALIETEIEVDPQAFEAIAVYSDMEQTGSFRCSNGKVNQLFHNTLWSMKGNFLDVPTDCPTRERLGWTGDAQIFFETGAYLMNTAPFFRKWLRDVKDGQKKDGSLSAVVPYNGLSLMYDNTGASVGWADAVVLVPYRYWKRYGDRRILRENYQTMRKLAMFMIQNTGHKNKKAARANPYNKYVYEKGFHLGEWLEPEEFQKKITAGHRALHTEEATAYLHYTMSCMAEIAGELQQQEDEKLFAEYADGAVKAYDYLFLKSGTIDTDRQAKLVRPLALGLLSGEKKSNVEKRLKQAVEKGAYCVGTGFLSTPFVLPVLTGAGYTETAYKMLENERAPGWLAEINAGATTIWEDWEGRVSRNHYSPGAVCQWLFETVAGIRPDGENHFKIAPVPGGTLTYAEAGYQSIYGKIESRWTRTEDGVRYTIIVPANTTAEVIFPDGDRCVIAAGCHEFERKQPGGMRMSSFLQAAQQPAFMSMQQRGKCPYFTGGGNDENL</sequence>
<feature type="domain" description="Alpha-L-rhamnosidase C-terminal" evidence="7">
    <location>
        <begin position="796"/>
        <end position="854"/>
    </location>
</feature>
<feature type="domain" description="Alpha-L-rhamnosidase six-hairpin glycosidase" evidence="6">
    <location>
        <begin position="437"/>
        <end position="787"/>
    </location>
</feature>
<dbReference type="SUPFAM" id="SSF48208">
    <property type="entry name" value="Six-hairpin glycosidases"/>
    <property type="match status" value="1"/>
</dbReference>
<protein>
    <recommendedName>
        <fullName evidence="2">alpha-L-rhamnosidase</fullName>
        <ecNumber evidence="2">3.2.1.40</ecNumber>
    </recommendedName>
</protein>
<dbReference type="Pfam" id="PF17390">
    <property type="entry name" value="Bac_rhamnosid_C"/>
    <property type="match status" value="1"/>
</dbReference>
<dbReference type="InterPro" id="IPR008928">
    <property type="entry name" value="6-hairpin_glycosidase_sf"/>
</dbReference>
<keyword evidence="3" id="KW-0378">Hydrolase</keyword>
<keyword evidence="9" id="KW-1185">Reference proteome</keyword>
<dbReference type="InterPro" id="IPR013737">
    <property type="entry name" value="Bac_rhamnosid_N"/>
</dbReference>
<dbReference type="Proteomes" id="UP000005561">
    <property type="component" value="Unassembled WGS sequence"/>
</dbReference>
<dbReference type="RefSeq" id="WP_006863013.1">
    <property type="nucleotide sequence ID" value="NZ_ACCL02000015.1"/>
</dbReference>
<dbReference type="STRING" id="168384.SAMN05660368_03845"/>
<dbReference type="PANTHER" id="PTHR33307:SF6">
    <property type="entry name" value="ALPHA-RHAMNOSIDASE (EUROFUNG)-RELATED"/>
    <property type="match status" value="1"/>
</dbReference>
<dbReference type="Pfam" id="PF08531">
    <property type="entry name" value="Bac_rhamnosid_N"/>
    <property type="match status" value="1"/>
</dbReference>
<proteinExistence type="predicted"/>
<dbReference type="Pfam" id="PF25788">
    <property type="entry name" value="Ig_Rha78A_N"/>
    <property type="match status" value="1"/>
</dbReference>
<dbReference type="InterPro" id="IPR008902">
    <property type="entry name" value="Rhamnosid_concanavalin"/>
</dbReference>
<dbReference type="PIRSF" id="PIRSF010631">
    <property type="entry name" value="A-rhamnsds"/>
    <property type="match status" value="1"/>
</dbReference>
<dbReference type="Gene3D" id="2.60.40.10">
    <property type="entry name" value="Immunoglobulins"/>
    <property type="match status" value="1"/>
</dbReference>
<dbReference type="Gene3D" id="1.50.10.10">
    <property type="match status" value="1"/>
</dbReference>
<dbReference type="GO" id="GO:0005975">
    <property type="term" value="P:carbohydrate metabolic process"/>
    <property type="evidence" value="ECO:0007669"/>
    <property type="project" value="InterPro"/>
</dbReference>
<evidence type="ECO:0000256" key="3">
    <source>
        <dbReference type="ARBA" id="ARBA00022801"/>
    </source>
</evidence>
<dbReference type="OrthoDB" id="9761045at2"/>
<dbReference type="Pfam" id="PF17389">
    <property type="entry name" value="Bac_rhamnosid6H"/>
    <property type="match status" value="1"/>
</dbReference>
<feature type="domain" description="Alpha-L-rhamnosidase concanavalin-like" evidence="4">
    <location>
        <begin position="307"/>
        <end position="432"/>
    </location>
</feature>
<dbReference type="EMBL" id="ACCL02000015">
    <property type="protein sequence ID" value="EET59855.1"/>
    <property type="molecule type" value="Genomic_DNA"/>
</dbReference>
<evidence type="ECO:0000256" key="2">
    <source>
        <dbReference type="ARBA" id="ARBA00012652"/>
    </source>
</evidence>
<dbReference type="Gene3D" id="2.60.120.260">
    <property type="entry name" value="Galactose-binding domain-like"/>
    <property type="match status" value="2"/>
</dbReference>
<evidence type="ECO:0000259" key="7">
    <source>
        <dbReference type="Pfam" id="PF17390"/>
    </source>
</evidence>
<evidence type="ECO:0000256" key="1">
    <source>
        <dbReference type="ARBA" id="ARBA00001445"/>
    </source>
</evidence>
<comment type="caution">
    <text evidence="8">The sequence shown here is derived from an EMBL/GenBank/DDBJ whole genome shotgun (WGS) entry which is preliminary data.</text>
</comment>
<dbReference type="GO" id="GO:0030596">
    <property type="term" value="F:alpha-L-rhamnosidase activity"/>
    <property type="evidence" value="ECO:0007669"/>
    <property type="project" value="UniProtKB-EC"/>
</dbReference>
<dbReference type="InterPro" id="IPR035396">
    <property type="entry name" value="Bac_rhamnosid6H"/>
</dbReference>
<accession>C6LHW5</accession>
<reference evidence="8" key="1">
    <citation type="submission" date="2009-07" db="EMBL/GenBank/DDBJ databases">
        <authorList>
            <person name="Weinstock G."/>
            <person name="Sodergren E."/>
            <person name="Clifton S."/>
            <person name="Fulton L."/>
            <person name="Fulton B."/>
            <person name="Courtney L."/>
            <person name="Fronick C."/>
            <person name="Harrison M."/>
            <person name="Strong C."/>
            <person name="Farmer C."/>
            <person name="Delahaunty K."/>
            <person name="Markovic C."/>
            <person name="Hall O."/>
            <person name="Minx P."/>
            <person name="Tomlinson C."/>
            <person name="Mitreva M."/>
            <person name="Nelson J."/>
            <person name="Hou S."/>
            <person name="Wollam A."/>
            <person name="Pepin K.H."/>
            <person name="Johnson M."/>
            <person name="Bhonagiri V."/>
            <person name="Nash W.E."/>
            <person name="Warren W."/>
            <person name="Chinwalla A."/>
            <person name="Mardis E.R."/>
            <person name="Wilson R.K."/>
        </authorList>
    </citation>
    <scope>NUCLEOTIDE SEQUENCE [LARGE SCALE GENOMIC DNA]</scope>
    <source>
        <strain evidence="8">DSM 14469</strain>
    </source>
</reference>
<name>C6LHW5_9FIRM</name>
<dbReference type="Gene3D" id="2.60.420.10">
    <property type="entry name" value="Maltose phosphorylase, domain 3"/>
    <property type="match status" value="1"/>
</dbReference>